<feature type="transmembrane region" description="Helical" evidence="13">
    <location>
        <begin position="943"/>
        <end position="962"/>
    </location>
</feature>
<feature type="transmembrane region" description="Helical" evidence="13">
    <location>
        <begin position="860"/>
        <end position="879"/>
    </location>
</feature>
<dbReference type="GO" id="GO:0046872">
    <property type="term" value="F:metal ion binding"/>
    <property type="evidence" value="ECO:0007669"/>
    <property type="project" value="UniProtKB-KW"/>
</dbReference>
<feature type="domain" description="Cation-transporting P-type ATPase N-terminal" evidence="14">
    <location>
        <begin position="21"/>
        <end position="95"/>
    </location>
</feature>
<comment type="caution">
    <text evidence="15">The sequence shown here is derived from an EMBL/GenBank/DDBJ whole genome shotgun (WGS) entry which is preliminary data.</text>
</comment>
<evidence type="ECO:0000256" key="12">
    <source>
        <dbReference type="SAM" id="MobiDB-lite"/>
    </source>
</evidence>
<reference evidence="15" key="1">
    <citation type="submission" date="2022-07" db="EMBL/GenBank/DDBJ databases">
        <title>Phylogenomic reconstructions and comparative analyses of Kickxellomycotina fungi.</title>
        <authorList>
            <person name="Reynolds N.K."/>
            <person name="Stajich J.E."/>
            <person name="Barry K."/>
            <person name="Grigoriev I.V."/>
            <person name="Crous P."/>
            <person name="Smith M.E."/>
        </authorList>
    </citation>
    <scope>NUCLEOTIDE SEQUENCE</scope>
    <source>
        <strain evidence="15">RSA 567</strain>
    </source>
</reference>
<dbReference type="Gene3D" id="2.70.150.10">
    <property type="entry name" value="Calcium-transporting ATPase, cytoplasmic transduction domain A"/>
    <property type="match status" value="1"/>
</dbReference>
<dbReference type="AlphaFoldDB" id="A0A9W8EAU8"/>
<evidence type="ECO:0000256" key="10">
    <source>
        <dbReference type="ARBA" id="ARBA00038148"/>
    </source>
</evidence>
<feature type="transmembrane region" description="Helical" evidence="13">
    <location>
        <begin position="994"/>
        <end position="1013"/>
    </location>
</feature>
<comment type="similarity">
    <text evidence="10">Belongs to the cation transport ATPase (P-type) (TC 3.A.3) family.</text>
</comment>
<evidence type="ECO:0000259" key="14">
    <source>
        <dbReference type="SMART" id="SM00831"/>
    </source>
</evidence>
<feature type="transmembrane region" description="Helical" evidence="13">
    <location>
        <begin position="288"/>
        <end position="317"/>
    </location>
</feature>
<dbReference type="EMBL" id="JANBQB010000074">
    <property type="protein sequence ID" value="KAJ1983018.1"/>
    <property type="molecule type" value="Genomic_DNA"/>
</dbReference>
<dbReference type="OrthoDB" id="116380at2759"/>
<dbReference type="FunFam" id="2.70.150.10:FF:000016">
    <property type="entry name" value="Calcium-transporting P-type ATPase putative"/>
    <property type="match status" value="1"/>
</dbReference>
<dbReference type="InterPro" id="IPR023299">
    <property type="entry name" value="ATPase_P-typ_cyto_dom_N"/>
</dbReference>
<name>A0A9W8EAU8_9FUNG</name>
<dbReference type="InterPro" id="IPR036412">
    <property type="entry name" value="HAD-like_sf"/>
</dbReference>
<dbReference type="SFLD" id="SFLDG00002">
    <property type="entry name" value="C1.7:_P-type_atpase_like"/>
    <property type="match status" value="1"/>
</dbReference>
<feature type="transmembrane region" description="Helical" evidence="13">
    <location>
        <begin position="75"/>
        <end position="93"/>
    </location>
</feature>
<evidence type="ECO:0000256" key="13">
    <source>
        <dbReference type="SAM" id="Phobius"/>
    </source>
</evidence>
<dbReference type="InterPro" id="IPR001757">
    <property type="entry name" value="P_typ_ATPase"/>
</dbReference>
<dbReference type="FunFam" id="3.40.50.1000:FF:000001">
    <property type="entry name" value="Phospholipid-transporting ATPase IC"/>
    <property type="match status" value="1"/>
</dbReference>
<dbReference type="InterPro" id="IPR023214">
    <property type="entry name" value="HAD_sf"/>
</dbReference>
<dbReference type="SFLD" id="SFLDS00003">
    <property type="entry name" value="Haloacid_Dehalogenase"/>
    <property type="match status" value="1"/>
</dbReference>
<feature type="compositionally biased region" description="Polar residues" evidence="12">
    <location>
        <begin position="1128"/>
        <end position="1146"/>
    </location>
</feature>
<dbReference type="Gene3D" id="1.20.1110.10">
    <property type="entry name" value="Calcium-transporting ATPase, transmembrane domain"/>
    <property type="match status" value="1"/>
</dbReference>
<dbReference type="SUPFAM" id="SSF81665">
    <property type="entry name" value="Calcium ATPase, transmembrane domain M"/>
    <property type="match status" value="1"/>
</dbReference>
<evidence type="ECO:0000256" key="7">
    <source>
        <dbReference type="ARBA" id="ARBA00022967"/>
    </source>
</evidence>
<evidence type="ECO:0000313" key="15">
    <source>
        <dbReference type="EMBL" id="KAJ1983018.1"/>
    </source>
</evidence>
<dbReference type="GO" id="GO:0016887">
    <property type="term" value="F:ATP hydrolysis activity"/>
    <property type="evidence" value="ECO:0007669"/>
    <property type="project" value="InterPro"/>
</dbReference>
<organism evidence="15 16">
    <name type="scientific">Dimargaris verticillata</name>
    <dbReference type="NCBI Taxonomy" id="2761393"/>
    <lineage>
        <taxon>Eukaryota</taxon>
        <taxon>Fungi</taxon>
        <taxon>Fungi incertae sedis</taxon>
        <taxon>Zoopagomycota</taxon>
        <taxon>Kickxellomycotina</taxon>
        <taxon>Dimargaritomycetes</taxon>
        <taxon>Dimargaritales</taxon>
        <taxon>Dimargaritaceae</taxon>
        <taxon>Dimargaris</taxon>
    </lineage>
</organism>
<feature type="transmembrane region" description="Helical" evidence="13">
    <location>
        <begin position="1025"/>
        <end position="1046"/>
    </location>
</feature>
<dbReference type="InterPro" id="IPR059000">
    <property type="entry name" value="ATPase_P-type_domA"/>
</dbReference>
<dbReference type="Gene3D" id="3.40.1110.10">
    <property type="entry name" value="Calcium-transporting ATPase, cytoplasmic domain N"/>
    <property type="match status" value="1"/>
</dbReference>
<dbReference type="GO" id="GO:0019829">
    <property type="term" value="F:ATPase-coupled monoatomic cation transmembrane transporter activity"/>
    <property type="evidence" value="ECO:0007669"/>
    <property type="project" value="UniProtKB-ARBA"/>
</dbReference>
<evidence type="ECO:0000256" key="8">
    <source>
        <dbReference type="ARBA" id="ARBA00022989"/>
    </source>
</evidence>
<dbReference type="Pfam" id="PF00690">
    <property type="entry name" value="Cation_ATPase_N"/>
    <property type="match status" value="1"/>
</dbReference>
<dbReference type="InterPro" id="IPR004014">
    <property type="entry name" value="ATPase_P-typ_cation-transptr_N"/>
</dbReference>
<keyword evidence="3 13" id="KW-0812">Transmembrane</keyword>
<evidence type="ECO:0000256" key="9">
    <source>
        <dbReference type="ARBA" id="ARBA00023136"/>
    </source>
</evidence>
<dbReference type="Pfam" id="PF13246">
    <property type="entry name" value="Cation_ATPase"/>
    <property type="match status" value="2"/>
</dbReference>
<feature type="compositionally biased region" description="Acidic residues" evidence="12">
    <location>
        <begin position="390"/>
        <end position="403"/>
    </location>
</feature>
<keyword evidence="6" id="KW-0067">ATP-binding</keyword>
<sequence>MRNPFSYIRLRRQAAQVSLPPYHTYTTEVVAKELATNIHDGLTSTAVQENTQTHGANEIKGQGGVSAYKVLFRQIANALTVVLMAALVVSFVVKDWVEGGVIAFIVILNVSIGFFQEYRAEKTMDSLRKMASPSARVVRDGDLVTIPTSELTVGDILVVENGDVVGADCRFFEVSNLEIDEALLTGESMPVPKTVEALQNPDQPLGDRTNMGFSSTTVTKGRGRGIVTGIGMMTEIGKIAKTLMDTKDSQKTPLQRGLDYMAYVLFALAVIFVLVVFGASKFNITGDVAIYAIALAIAFVPEGLIAVVTITMAVGVYRMAKNRALVRKLNALEALGSVTNICSDKTGTLTQSRMVLRRAWLPQADNYQISGTGFTPRGDLFKITVHSDPSSEDGSNDSDEQVDGGEVKNIRFADELSSKELVELANMDFTMVQFALCASLCNMSDLKQDEETKQWNGIGDPTEIALQVFAHKLEMDKPRFTSAKNDDDLPCKLLAEFPFESAIKRMSVVYRIDTAKLSSIHANHGLSTLPMTVESEGIQPVTTERVVCYLKGATERTLPCCGYIYEDGQVVPLTEQHQETIMAQVADLAMQGLRVLTLAYRPLDDPATTLPGEPTKWQRESVDQDMIFLGLAGIYDPPRPESWPSVQECYDAGIGVHMLTGDHPATAAAIAREIGLLPYDLPLKYATRPLTINSPSPDNISIAPNQQLVMTAQQFDNMTDQEIDDLPELPHVIARCSPDTKVKMIEALHRRRGIVAMTGDGVNDSPSLKIANIGIAMGQQGSDVAKQAAHIVLTDDNFATIVKAIAEGRRIFSNIQKFIVHMVSANVAEVVPLLIGLAFIDDSGTSVFPMAPVQILFNNLLTSSPPAMALGMEKMTAATMKRAPRPLKSGIFTWETVTDILIYGGIAGIISIVNFVLVVYAFGSGELGVDCNSTYSDSCDDVFRARGTLFTTLTYILLLHAYNCRDPRNPQWWGWWKELGFVEGFKEYFLSNRYLAWSIGIECLTIFPVLYIPTLNTVVFKHKSISWEWGIVVISIILFLVFSELYKLAKRTFLKPLHLEPTIPLSRMTTTVSIHEDRSTGQAPIDLKLSGQVYDPYAKMKDAGADGSASEKTGANGDTNPLLRKNSTEVSPDESNANTFSVEVKP</sequence>
<dbReference type="PRINTS" id="PR00119">
    <property type="entry name" value="CATATPASE"/>
</dbReference>
<evidence type="ECO:0000313" key="16">
    <source>
        <dbReference type="Proteomes" id="UP001151582"/>
    </source>
</evidence>
<keyword evidence="16" id="KW-1185">Reference proteome</keyword>
<evidence type="ECO:0000256" key="3">
    <source>
        <dbReference type="ARBA" id="ARBA00022692"/>
    </source>
</evidence>
<evidence type="ECO:0000256" key="4">
    <source>
        <dbReference type="ARBA" id="ARBA00022723"/>
    </source>
</evidence>
<dbReference type="InterPro" id="IPR006068">
    <property type="entry name" value="ATPase_P-typ_cation-transptr_C"/>
</dbReference>
<dbReference type="SFLD" id="SFLDF00027">
    <property type="entry name" value="p-type_atpase"/>
    <property type="match status" value="1"/>
</dbReference>
<protein>
    <recommendedName>
        <fullName evidence="11">Sodium/potassium exporting P-type ATPase 1</fullName>
    </recommendedName>
</protein>
<comment type="subcellular location">
    <subcellularLocation>
        <location evidence="1">Cell membrane</location>
        <topology evidence="1">Multi-pass membrane protein</topology>
    </subcellularLocation>
</comment>
<dbReference type="Pfam" id="PF00122">
    <property type="entry name" value="E1-E2_ATPase"/>
    <property type="match status" value="1"/>
</dbReference>
<dbReference type="Gene3D" id="3.40.50.1000">
    <property type="entry name" value="HAD superfamily/HAD-like"/>
    <property type="match status" value="1"/>
</dbReference>
<feature type="region of interest" description="Disordered" evidence="12">
    <location>
        <begin position="385"/>
        <end position="404"/>
    </location>
</feature>
<keyword evidence="9 13" id="KW-0472">Membrane</keyword>
<dbReference type="GO" id="GO:0005384">
    <property type="term" value="F:manganese ion transmembrane transporter activity"/>
    <property type="evidence" value="ECO:0007669"/>
    <property type="project" value="UniProtKB-ARBA"/>
</dbReference>
<dbReference type="GO" id="GO:0005886">
    <property type="term" value="C:plasma membrane"/>
    <property type="evidence" value="ECO:0007669"/>
    <property type="project" value="UniProtKB-SubCell"/>
</dbReference>
<feature type="transmembrane region" description="Helical" evidence="13">
    <location>
        <begin position="818"/>
        <end position="840"/>
    </location>
</feature>
<dbReference type="FunFam" id="3.40.50.1000:FF:000028">
    <property type="entry name" value="Calcium-transporting P-type ATPase, putative"/>
    <property type="match status" value="1"/>
</dbReference>
<dbReference type="Proteomes" id="UP001151582">
    <property type="component" value="Unassembled WGS sequence"/>
</dbReference>
<dbReference type="NCBIfam" id="TIGR01494">
    <property type="entry name" value="ATPase_P-type"/>
    <property type="match status" value="2"/>
</dbReference>
<gene>
    <name evidence="15" type="ORF">H4R34_001528</name>
</gene>
<dbReference type="InterPro" id="IPR044492">
    <property type="entry name" value="P_typ_ATPase_HD_dom"/>
</dbReference>
<dbReference type="GO" id="GO:0005524">
    <property type="term" value="F:ATP binding"/>
    <property type="evidence" value="ECO:0007669"/>
    <property type="project" value="UniProtKB-KW"/>
</dbReference>
<evidence type="ECO:0000256" key="11">
    <source>
        <dbReference type="ARBA" id="ARBA00073741"/>
    </source>
</evidence>
<dbReference type="PANTHER" id="PTHR42861">
    <property type="entry name" value="CALCIUM-TRANSPORTING ATPASE"/>
    <property type="match status" value="1"/>
</dbReference>
<dbReference type="Pfam" id="PF00689">
    <property type="entry name" value="Cation_ATPase_C"/>
    <property type="match status" value="1"/>
</dbReference>
<keyword evidence="2" id="KW-1003">Cell membrane</keyword>
<evidence type="ECO:0000256" key="6">
    <source>
        <dbReference type="ARBA" id="ARBA00022840"/>
    </source>
</evidence>
<dbReference type="InterPro" id="IPR023298">
    <property type="entry name" value="ATPase_P-typ_TM_dom_sf"/>
</dbReference>
<dbReference type="SUPFAM" id="SSF81653">
    <property type="entry name" value="Calcium ATPase, transduction domain A"/>
    <property type="match status" value="1"/>
</dbReference>
<accession>A0A9W8EAU8</accession>
<dbReference type="SMART" id="SM00831">
    <property type="entry name" value="Cation_ATPase_N"/>
    <property type="match status" value="1"/>
</dbReference>
<evidence type="ECO:0000256" key="5">
    <source>
        <dbReference type="ARBA" id="ARBA00022741"/>
    </source>
</evidence>
<dbReference type="InterPro" id="IPR018303">
    <property type="entry name" value="ATPase_P-typ_P_site"/>
</dbReference>
<feature type="compositionally biased region" description="Polar residues" evidence="12">
    <location>
        <begin position="1110"/>
        <end position="1119"/>
    </location>
</feature>
<dbReference type="SUPFAM" id="SSF81660">
    <property type="entry name" value="Metal cation-transporting ATPase, ATP-binding domain N"/>
    <property type="match status" value="1"/>
</dbReference>
<dbReference type="SUPFAM" id="SSF56784">
    <property type="entry name" value="HAD-like"/>
    <property type="match status" value="1"/>
</dbReference>
<keyword evidence="8 13" id="KW-1133">Transmembrane helix</keyword>
<proteinExistence type="inferred from homology"/>
<evidence type="ECO:0000256" key="1">
    <source>
        <dbReference type="ARBA" id="ARBA00004651"/>
    </source>
</evidence>
<dbReference type="GO" id="GO:0140352">
    <property type="term" value="P:export from cell"/>
    <property type="evidence" value="ECO:0007669"/>
    <property type="project" value="UniProtKB-ARBA"/>
</dbReference>
<dbReference type="PROSITE" id="PS00154">
    <property type="entry name" value="ATPASE_E1_E2"/>
    <property type="match status" value="1"/>
</dbReference>
<dbReference type="PRINTS" id="PR00121">
    <property type="entry name" value="NAKATPASE"/>
</dbReference>
<feature type="transmembrane region" description="Helical" evidence="13">
    <location>
        <begin position="900"/>
        <end position="923"/>
    </location>
</feature>
<evidence type="ECO:0000256" key="2">
    <source>
        <dbReference type="ARBA" id="ARBA00022475"/>
    </source>
</evidence>
<feature type="transmembrane region" description="Helical" evidence="13">
    <location>
        <begin position="260"/>
        <end position="282"/>
    </location>
</feature>
<keyword evidence="4" id="KW-0479">Metal-binding</keyword>
<dbReference type="InterPro" id="IPR008250">
    <property type="entry name" value="ATPase_P-typ_transduc_dom_A_sf"/>
</dbReference>
<feature type="region of interest" description="Disordered" evidence="12">
    <location>
        <begin position="1102"/>
        <end position="1146"/>
    </location>
</feature>
<dbReference type="GO" id="GO:0015662">
    <property type="term" value="F:P-type ion transporter activity"/>
    <property type="evidence" value="ECO:0007669"/>
    <property type="project" value="UniProtKB-ARBA"/>
</dbReference>
<feature type="transmembrane region" description="Helical" evidence="13">
    <location>
        <begin position="99"/>
        <end position="118"/>
    </location>
</feature>
<keyword evidence="7" id="KW-1278">Translocase</keyword>
<keyword evidence="5" id="KW-0547">Nucleotide-binding</keyword>